<organism evidence="3 4">
    <name type="scientific">Pararcticibacter amylolyticus</name>
    <dbReference type="NCBI Taxonomy" id="2173175"/>
    <lineage>
        <taxon>Bacteria</taxon>
        <taxon>Pseudomonadati</taxon>
        <taxon>Bacteroidota</taxon>
        <taxon>Sphingobacteriia</taxon>
        <taxon>Sphingobacteriales</taxon>
        <taxon>Sphingobacteriaceae</taxon>
        <taxon>Pararcticibacter</taxon>
    </lineage>
</organism>
<feature type="transmembrane region" description="Helical" evidence="1">
    <location>
        <begin position="213"/>
        <end position="228"/>
    </location>
</feature>
<feature type="transmembrane region" description="Helical" evidence="1">
    <location>
        <begin position="263"/>
        <end position="286"/>
    </location>
</feature>
<feature type="transmembrane region" description="Helical" evidence="1">
    <location>
        <begin position="116"/>
        <end position="135"/>
    </location>
</feature>
<dbReference type="EMBL" id="QEAS01000002">
    <property type="protein sequence ID" value="PWG82268.1"/>
    <property type="molecule type" value="Genomic_DNA"/>
</dbReference>
<sequence>MNTHAIDTKPHYQILDGLRGVAALTVVVFHIFEAHATSHLDQVINHGYLAVDFFFLLSGFVIGYAYDDRWHKLTVGGFFKRRLQRLQPMVVLGMIIGGICFYFSDSGIFPEIHNVPVWKLIVVTLIGCTLIPVPISMDIRGWQEMHPVNGPGWSLFFEYLANICYALGLRKAPKSVLTVLVVIAGGVMIHYAVTSKSGDMVGGWSLTPEQLRVGFTRVAFPFLAGLLLSRTARLTYVKNAFLWCSVLLLIFLAMPRIGGKETLWMNGLYDSLTIILAFPLIVYLGASGKVTGAAETRICKFLGDISYPIYITHYPFIYIYTGWAVDHRDAGLNETLLYASLTFVISVIVGYASLKLYDEPVRAWLKRKWH</sequence>
<feature type="transmembrane region" description="Helical" evidence="1">
    <location>
        <begin position="175"/>
        <end position="193"/>
    </location>
</feature>
<evidence type="ECO:0000259" key="2">
    <source>
        <dbReference type="Pfam" id="PF01757"/>
    </source>
</evidence>
<proteinExistence type="predicted"/>
<keyword evidence="1" id="KW-0472">Membrane</keyword>
<dbReference type="PANTHER" id="PTHR23028:SF134">
    <property type="entry name" value="PUTATIVE (AFU_ORTHOLOGUE AFUA_4G08520)-RELATED"/>
    <property type="match status" value="1"/>
</dbReference>
<dbReference type="Pfam" id="PF01757">
    <property type="entry name" value="Acyl_transf_3"/>
    <property type="match status" value="1"/>
</dbReference>
<feature type="transmembrane region" description="Helical" evidence="1">
    <location>
        <begin position="240"/>
        <end position="257"/>
    </location>
</feature>
<feature type="transmembrane region" description="Helical" evidence="1">
    <location>
        <begin position="86"/>
        <end position="104"/>
    </location>
</feature>
<name>A0A2U2PLR6_9SPHI</name>
<dbReference type="InterPro" id="IPR002656">
    <property type="entry name" value="Acyl_transf_3_dom"/>
</dbReference>
<reference evidence="3 4" key="1">
    <citation type="submission" date="2018-04" db="EMBL/GenBank/DDBJ databases">
        <title>Pedobacter chongqingensis sp. nov., isolated from a rottenly hemp rope.</title>
        <authorList>
            <person name="Cai Y."/>
        </authorList>
    </citation>
    <scope>NUCLEOTIDE SEQUENCE [LARGE SCALE GENOMIC DNA]</scope>
    <source>
        <strain evidence="3 4">FJ4-8</strain>
    </source>
</reference>
<keyword evidence="1" id="KW-1133">Transmembrane helix</keyword>
<dbReference type="OrthoDB" id="9796461at2"/>
<comment type="caution">
    <text evidence="3">The sequence shown here is derived from an EMBL/GenBank/DDBJ whole genome shotgun (WGS) entry which is preliminary data.</text>
</comment>
<keyword evidence="3" id="KW-0012">Acyltransferase</keyword>
<dbReference type="PANTHER" id="PTHR23028">
    <property type="entry name" value="ACETYLTRANSFERASE"/>
    <property type="match status" value="1"/>
</dbReference>
<dbReference type="Proteomes" id="UP000245647">
    <property type="component" value="Unassembled WGS sequence"/>
</dbReference>
<evidence type="ECO:0000313" key="4">
    <source>
        <dbReference type="Proteomes" id="UP000245647"/>
    </source>
</evidence>
<feature type="transmembrane region" description="Helical" evidence="1">
    <location>
        <begin position="337"/>
        <end position="357"/>
    </location>
</feature>
<keyword evidence="4" id="KW-1185">Reference proteome</keyword>
<evidence type="ECO:0000256" key="1">
    <source>
        <dbReference type="SAM" id="Phobius"/>
    </source>
</evidence>
<dbReference type="AlphaFoldDB" id="A0A2U2PLR6"/>
<feature type="transmembrane region" description="Helical" evidence="1">
    <location>
        <begin position="307"/>
        <end position="325"/>
    </location>
</feature>
<keyword evidence="1" id="KW-0812">Transmembrane</keyword>
<gene>
    <name evidence="3" type="ORF">DDR33_02875</name>
</gene>
<protein>
    <submittedName>
        <fullName evidence="3">Acyltransferase</fullName>
    </submittedName>
</protein>
<keyword evidence="3" id="KW-0808">Transferase</keyword>
<dbReference type="GO" id="GO:0016747">
    <property type="term" value="F:acyltransferase activity, transferring groups other than amino-acyl groups"/>
    <property type="evidence" value="ECO:0007669"/>
    <property type="project" value="InterPro"/>
</dbReference>
<accession>A0A2U2PLR6</accession>
<feature type="domain" description="Acyltransferase 3" evidence="2">
    <location>
        <begin position="14"/>
        <end position="351"/>
    </location>
</feature>
<feature type="transmembrane region" description="Helical" evidence="1">
    <location>
        <begin position="44"/>
        <end position="66"/>
    </location>
</feature>
<dbReference type="InterPro" id="IPR050879">
    <property type="entry name" value="Acyltransferase_3"/>
</dbReference>
<dbReference type="RefSeq" id="WP_109414544.1">
    <property type="nucleotide sequence ID" value="NZ_QEAS01000002.1"/>
</dbReference>
<feature type="transmembrane region" description="Helical" evidence="1">
    <location>
        <begin position="12"/>
        <end position="32"/>
    </location>
</feature>
<evidence type="ECO:0000313" key="3">
    <source>
        <dbReference type="EMBL" id="PWG82268.1"/>
    </source>
</evidence>